<keyword evidence="1" id="KW-0812">Transmembrane</keyword>
<keyword evidence="1" id="KW-1133">Transmembrane helix</keyword>
<evidence type="ECO:0000313" key="2">
    <source>
        <dbReference type="EMBL" id="QHT78938.1"/>
    </source>
</evidence>
<feature type="transmembrane region" description="Helical" evidence="1">
    <location>
        <begin position="6"/>
        <end position="22"/>
    </location>
</feature>
<reference evidence="2" key="1">
    <citation type="journal article" date="2020" name="Nature">
        <title>Giant virus diversity and host interactions through global metagenomics.</title>
        <authorList>
            <person name="Schulz F."/>
            <person name="Roux S."/>
            <person name="Paez-Espino D."/>
            <person name="Jungbluth S."/>
            <person name="Walsh D.A."/>
            <person name="Denef V.J."/>
            <person name="McMahon K.D."/>
            <person name="Konstantinidis K.T."/>
            <person name="Eloe-Fadrosh E.A."/>
            <person name="Kyrpides N.C."/>
            <person name="Woyke T."/>
        </authorList>
    </citation>
    <scope>NUCLEOTIDE SEQUENCE</scope>
    <source>
        <strain evidence="2">GVMAG-M-3300023179-97</strain>
    </source>
</reference>
<name>A0A6C0HEB8_9ZZZZ</name>
<protein>
    <submittedName>
        <fullName evidence="2">Uncharacterized protein</fullName>
    </submittedName>
</protein>
<organism evidence="2">
    <name type="scientific">viral metagenome</name>
    <dbReference type="NCBI Taxonomy" id="1070528"/>
    <lineage>
        <taxon>unclassified sequences</taxon>
        <taxon>metagenomes</taxon>
        <taxon>organismal metagenomes</taxon>
    </lineage>
</organism>
<dbReference type="EMBL" id="MN739942">
    <property type="protein sequence ID" value="QHT78938.1"/>
    <property type="molecule type" value="Genomic_DNA"/>
</dbReference>
<dbReference type="AlphaFoldDB" id="A0A6C0HEB8"/>
<feature type="transmembrane region" description="Helical" evidence="1">
    <location>
        <begin position="66"/>
        <end position="86"/>
    </location>
</feature>
<evidence type="ECO:0000256" key="1">
    <source>
        <dbReference type="SAM" id="Phobius"/>
    </source>
</evidence>
<feature type="transmembrane region" description="Helical" evidence="1">
    <location>
        <begin position="29"/>
        <end position="46"/>
    </location>
</feature>
<keyword evidence="1" id="KW-0472">Membrane</keyword>
<accession>A0A6C0HEB8</accession>
<sequence>MEYFLPSIAALLISALIVFLVLPRLGASALVILSIALLVFCLYNHYKLFGAEYRYSTWQEKLKSYAPFIMYGTLTIVILMYLGYLFNKQGPSMLPASNLSDEPVSILGSVNHTGNSALTSIANGLGMKPTTVNSNAPVLTNLGNILSSPNKRNQQIF</sequence>
<proteinExistence type="predicted"/>